<sequence length="59" mass="6863">MLIPGKVNESPSLHFQPIEGLRAEWVRPADNRPMRRFASRIHVVAAKGRSLNRFPDRRQ</sequence>
<dbReference type="AlphaFoldDB" id="A0A7I7XDM7"/>
<protein>
    <submittedName>
        <fullName evidence="1">Uncharacterized protein</fullName>
    </submittedName>
</protein>
<gene>
    <name evidence="1" type="ORF">MMAD_13520</name>
</gene>
<organism evidence="1 2">
    <name type="scientific">Mycolicibacterium madagascariense</name>
    <dbReference type="NCBI Taxonomy" id="212765"/>
    <lineage>
        <taxon>Bacteria</taxon>
        <taxon>Bacillati</taxon>
        <taxon>Actinomycetota</taxon>
        <taxon>Actinomycetes</taxon>
        <taxon>Mycobacteriales</taxon>
        <taxon>Mycobacteriaceae</taxon>
        <taxon>Mycolicibacterium</taxon>
    </lineage>
</organism>
<keyword evidence="2" id="KW-1185">Reference proteome</keyword>
<evidence type="ECO:0000313" key="2">
    <source>
        <dbReference type="Proteomes" id="UP000466517"/>
    </source>
</evidence>
<accession>A0A7I7XDM7</accession>
<dbReference type="KEGG" id="mmag:MMAD_13520"/>
<evidence type="ECO:0000313" key="1">
    <source>
        <dbReference type="EMBL" id="BBZ27057.1"/>
    </source>
</evidence>
<proteinExistence type="predicted"/>
<reference evidence="1 2" key="1">
    <citation type="journal article" date="2019" name="Emerg. Microbes Infect.">
        <title>Comprehensive subspecies identification of 175 nontuberculous mycobacteria species based on 7547 genomic profiles.</title>
        <authorList>
            <person name="Matsumoto Y."/>
            <person name="Kinjo T."/>
            <person name="Motooka D."/>
            <person name="Nabeya D."/>
            <person name="Jung N."/>
            <person name="Uechi K."/>
            <person name="Horii T."/>
            <person name="Iida T."/>
            <person name="Fujita J."/>
            <person name="Nakamura S."/>
        </authorList>
    </citation>
    <scope>NUCLEOTIDE SEQUENCE [LARGE SCALE GENOMIC DNA]</scope>
    <source>
        <strain evidence="1 2">JCM 13574</strain>
    </source>
</reference>
<name>A0A7I7XDM7_9MYCO</name>
<dbReference type="Proteomes" id="UP000466517">
    <property type="component" value="Chromosome"/>
</dbReference>
<dbReference type="EMBL" id="AP022610">
    <property type="protein sequence ID" value="BBZ27057.1"/>
    <property type="molecule type" value="Genomic_DNA"/>
</dbReference>